<feature type="region of interest" description="Disordered" evidence="1">
    <location>
        <begin position="268"/>
        <end position="302"/>
    </location>
</feature>
<dbReference type="Proteomes" id="UP000823858">
    <property type="component" value="Unassembled WGS sequence"/>
</dbReference>
<reference evidence="2" key="2">
    <citation type="submission" date="2021-04" db="EMBL/GenBank/DDBJ databases">
        <authorList>
            <person name="Gilroy R."/>
        </authorList>
    </citation>
    <scope>NUCLEOTIDE SEQUENCE</scope>
    <source>
        <strain evidence="2">ChiHjej13B12-4958</strain>
    </source>
</reference>
<name>A0A9D2QGX6_9CORY</name>
<evidence type="ECO:0000256" key="1">
    <source>
        <dbReference type="SAM" id="MobiDB-lite"/>
    </source>
</evidence>
<sequence>MVAAATAVLLGLGGLTACSSDEEPTEAPADVPVPGVAVTVLDAGEGEASPLVWFNDDTEQETTFHATRGLEQSTQGAPEEDDIPYEERTMEIPLTVSTDTDGEDLDATVVAGLPTGDNTDRNDDIATAEGFTMTQSYGQDGRVSSRSFSSPESASGSARASIEQSFTQMTDLPLVFPTEELGEGARWSVSSQVDDSISMRQTVTYTLMKREGSQIELDIDIDRTPSVRQLPGTDLQVVDSASDSGGRVTVDLRRPVPVSGMIETSTTVTFGEPDSDISVVQTSRTKSVWEPSSGEDSEESGD</sequence>
<dbReference type="AlphaFoldDB" id="A0A9D2QGX6"/>
<gene>
    <name evidence="2" type="ORF">H9751_12265</name>
</gene>
<organism evidence="2 3">
    <name type="scientific">Candidatus Corynebacterium faecigallinarum</name>
    <dbReference type="NCBI Taxonomy" id="2838528"/>
    <lineage>
        <taxon>Bacteria</taxon>
        <taxon>Bacillati</taxon>
        <taxon>Actinomycetota</taxon>
        <taxon>Actinomycetes</taxon>
        <taxon>Mycobacteriales</taxon>
        <taxon>Corynebacteriaceae</taxon>
        <taxon>Corynebacterium</taxon>
    </lineage>
</organism>
<dbReference type="EMBL" id="DWVP01000024">
    <property type="protein sequence ID" value="HJC86286.1"/>
    <property type="molecule type" value="Genomic_DNA"/>
</dbReference>
<proteinExistence type="predicted"/>
<feature type="compositionally biased region" description="Acidic residues" evidence="1">
    <location>
        <begin position="293"/>
        <end position="302"/>
    </location>
</feature>
<accession>A0A9D2QGX6</accession>
<feature type="region of interest" description="Disordered" evidence="1">
    <location>
        <begin position="135"/>
        <end position="162"/>
    </location>
</feature>
<comment type="caution">
    <text evidence="2">The sequence shown here is derived from an EMBL/GenBank/DDBJ whole genome shotgun (WGS) entry which is preliminary data.</text>
</comment>
<feature type="compositionally biased region" description="Low complexity" evidence="1">
    <location>
        <begin position="142"/>
        <end position="161"/>
    </location>
</feature>
<evidence type="ECO:0000313" key="3">
    <source>
        <dbReference type="Proteomes" id="UP000823858"/>
    </source>
</evidence>
<evidence type="ECO:0000313" key="2">
    <source>
        <dbReference type="EMBL" id="HJC86286.1"/>
    </source>
</evidence>
<protein>
    <submittedName>
        <fullName evidence="2">Uncharacterized protein</fullName>
    </submittedName>
</protein>
<reference evidence="2" key="1">
    <citation type="journal article" date="2021" name="PeerJ">
        <title>Extensive microbial diversity within the chicken gut microbiome revealed by metagenomics and culture.</title>
        <authorList>
            <person name="Gilroy R."/>
            <person name="Ravi A."/>
            <person name="Getino M."/>
            <person name="Pursley I."/>
            <person name="Horton D.L."/>
            <person name="Alikhan N.F."/>
            <person name="Baker D."/>
            <person name="Gharbi K."/>
            <person name="Hall N."/>
            <person name="Watson M."/>
            <person name="Adriaenssens E.M."/>
            <person name="Foster-Nyarko E."/>
            <person name="Jarju S."/>
            <person name="Secka A."/>
            <person name="Antonio M."/>
            <person name="Oren A."/>
            <person name="Chaudhuri R.R."/>
            <person name="La Ragione R."/>
            <person name="Hildebrand F."/>
            <person name="Pallen M.J."/>
        </authorList>
    </citation>
    <scope>NUCLEOTIDE SEQUENCE</scope>
    <source>
        <strain evidence="2">ChiHjej13B12-4958</strain>
    </source>
</reference>